<dbReference type="GO" id="GO:0000428">
    <property type="term" value="C:DNA-directed RNA polymerase complex"/>
    <property type="evidence" value="ECO:0007669"/>
    <property type="project" value="UniProtKB-KW"/>
</dbReference>
<accession>A0AAD5D5C9</accession>
<dbReference type="CDD" id="cd00653">
    <property type="entry name" value="RNA_pol_B_RPB2"/>
    <property type="match status" value="1"/>
</dbReference>
<dbReference type="Gene3D" id="2.40.50.150">
    <property type="match status" value="1"/>
</dbReference>
<keyword evidence="10" id="KW-0804">Transcription</keyword>
<reference evidence="15" key="1">
    <citation type="submission" date="2022-06" db="EMBL/GenBank/DDBJ databases">
        <title>Uncovering the hologenomic basis of an extraordinary plant invasion.</title>
        <authorList>
            <person name="Bieker V.C."/>
            <person name="Martin M.D."/>
            <person name="Gilbert T."/>
            <person name="Hodgins K."/>
            <person name="Battlay P."/>
            <person name="Petersen B."/>
            <person name="Wilson J."/>
        </authorList>
    </citation>
    <scope>NUCLEOTIDE SEQUENCE</scope>
    <source>
        <strain evidence="15">AA19_3_7</strain>
        <tissue evidence="15">Leaf</tissue>
    </source>
</reference>
<evidence type="ECO:0000256" key="1">
    <source>
        <dbReference type="ARBA" id="ARBA00004123"/>
    </source>
</evidence>
<evidence type="ECO:0000259" key="14">
    <source>
        <dbReference type="Pfam" id="PF06883"/>
    </source>
</evidence>
<evidence type="ECO:0000256" key="11">
    <source>
        <dbReference type="ARBA" id="ARBA00023242"/>
    </source>
</evidence>
<dbReference type="Gene3D" id="3.90.1800.10">
    <property type="entry name" value="RNA polymerase alpha subunit dimerisation domain"/>
    <property type="match status" value="1"/>
</dbReference>
<keyword evidence="5" id="KW-0808">Transferase</keyword>
<keyword evidence="7" id="KW-0479">Metal-binding</keyword>
<dbReference type="AlphaFoldDB" id="A0AAD5D5C9"/>
<dbReference type="Pfam" id="PF04560">
    <property type="entry name" value="RNA_pol_Rpb2_7"/>
    <property type="match status" value="1"/>
</dbReference>
<dbReference type="InterPro" id="IPR009674">
    <property type="entry name" value="Rpa2_dom_4"/>
</dbReference>
<evidence type="ECO:0000256" key="5">
    <source>
        <dbReference type="ARBA" id="ARBA00022679"/>
    </source>
</evidence>
<gene>
    <name evidence="15" type="ORF">M8C21_024588</name>
</gene>
<dbReference type="Pfam" id="PF00562">
    <property type="entry name" value="RNA_pol_Rpb2_6"/>
    <property type="match status" value="1"/>
</dbReference>
<dbReference type="InterPro" id="IPR015712">
    <property type="entry name" value="DNA-dir_RNA_pol_su2"/>
</dbReference>
<dbReference type="GO" id="GO:0003677">
    <property type="term" value="F:DNA binding"/>
    <property type="evidence" value="ECO:0007669"/>
    <property type="project" value="InterPro"/>
</dbReference>
<dbReference type="FunFam" id="3.90.1800.10:FF:000004">
    <property type="entry name" value="DNA-directed RNA polymerase subunit beta"/>
    <property type="match status" value="1"/>
</dbReference>
<keyword evidence="8" id="KW-0863">Zinc-finger</keyword>
<feature type="domain" description="DNA-directed RNA polymerase subunit 2 hybrid-binding" evidence="12">
    <location>
        <begin position="142"/>
        <end position="511"/>
    </location>
</feature>
<dbReference type="InterPro" id="IPR007120">
    <property type="entry name" value="DNA-dir_RNAP_su2_dom"/>
</dbReference>
<evidence type="ECO:0000256" key="7">
    <source>
        <dbReference type="ARBA" id="ARBA00022723"/>
    </source>
</evidence>
<evidence type="ECO:0000313" key="15">
    <source>
        <dbReference type="EMBL" id="KAI7754546.1"/>
    </source>
</evidence>
<evidence type="ECO:0000313" key="16">
    <source>
        <dbReference type="Proteomes" id="UP001206925"/>
    </source>
</evidence>
<dbReference type="Gene3D" id="3.90.1070.20">
    <property type="match status" value="1"/>
</dbReference>
<dbReference type="GO" id="GO:0032549">
    <property type="term" value="F:ribonucleoside binding"/>
    <property type="evidence" value="ECO:0007669"/>
    <property type="project" value="InterPro"/>
</dbReference>
<evidence type="ECO:0000256" key="10">
    <source>
        <dbReference type="ARBA" id="ARBA00023163"/>
    </source>
</evidence>
<dbReference type="PANTHER" id="PTHR20856">
    <property type="entry name" value="DNA-DIRECTED RNA POLYMERASE I SUBUNIT 2"/>
    <property type="match status" value="1"/>
</dbReference>
<dbReference type="EMBL" id="JAMZMK010003072">
    <property type="protein sequence ID" value="KAI7754546.1"/>
    <property type="molecule type" value="Genomic_DNA"/>
</dbReference>
<feature type="domain" description="RNA polymerase Rpb2" evidence="13">
    <location>
        <begin position="513"/>
        <end position="621"/>
    </location>
</feature>
<proteinExistence type="inferred from homology"/>
<dbReference type="PROSITE" id="PS01166">
    <property type="entry name" value="RNA_POL_BETA"/>
    <property type="match status" value="1"/>
</dbReference>
<comment type="similarity">
    <text evidence="2">Belongs to the RNA polymerase beta chain family.</text>
</comment>
<dbReference type="InterPro" id="IPR014724">
    <property type="entry name" value="RNA_pol_RPB2_OB-fold"/>
</dbReference>
<dbReference type="FunFam" id="2.40.270.10:FF:000011">
    <property type="entry name" value="DNA-directed RNA polymerase subunit beta"/>
    <property type="match status" value="1"/>
</dbReference>
<dbReference type="GO" id="GO:0005634">
    <property type="term" value="C:nucleus"/>
    <property type="evidence" value="ECO:0007669"/>
    <property type="project" value="UniProtKB-SubCell"/>
</dbReference>
<organism evidence="15 16">
    <name type="scientific">Ambrosia artemisiifolia</name>
    <name type="common">Common ragweed</name>
    <dbReference type="NCBI Taxonomy" id="4212"/>
    <lineage>
        <taxon>Eukaryota</taxon>
        <taxon>Viridiplantae</taxon>
        <taxon>Streptophyta</taxon>
        <taxon>Embryophyta</taxon>
        <taxon>Tracheophyta</taxon>
        <taxon>Spermatophyta</taxon>
        <taxon>Magnoliopsida</taxon>
        <taxon>eudicotyledons</taxon>
        <taxon>Gunneridae</taxon>
        <taxon>Pentapetalae</taxon>
        <taxon>asterids</taxon>
        <taxon>campanulids</taxon>
        <taxon>Asterales</taxon>
        <taxon>Asteraceae</taxon>
        <taxon>Asteroideae</taxon>
        <taxon>Heliantheae alliance</taxon>
        <taxon>Heliantheae</taxon>
        <taxon>Ambrosia</taxon>
    </lineage>
</organism>
<evidence type="ECO:0000256" key="2">
    <source>
        <dbReference type="ARBA" id="ARBA00006835"/>
    </source>
</evidence>
<keyword evidence="16" id="KW-1185">Reference proteome</keyword>
<evidence type="ECO:0000256" key="6">
    <source>
        <dbReference type="ARBA" id="ARBA00022695"/>
    </source>
</evidence>
<protein>
    <recommendedName>
        <fullName evidence="3">DNA-directed RNA polymerase</fullName>
        <ecNumber evidence="3">2.7.7.6</ecNumber>
    </recommendedName>
</protein>
<keyword evidence="9" id="KW-0862">Zinc</keyword>
<keyword evidence="11" id="KW-0539">Nucleus</keyword>
<evidence type="ECO:0000256" key="9">
    <source>
        <dbReference type="ARBA" id="ARBA00022833"/>
    </source>
</evidence>
<evidence type="ECO:0000259" key="12">
    <source>
        <dbReference type="Pfam" id="PF00562"/>
    </source>
</evidence>
<dbReference type="InterPro" id="IPR037033">
    <property type="entry name" value="DNA-dir_RNAP_su2_hyb_sf"/>
</dbReference>
<evidence type="ECO:0000259" key="13">
    <source>
        <dbReference type="Pfam" id="PF04560"/>
    </source>
</evidence>
<dbReference type="GO" id="GO:0006351">
    <property type="term" value="P:DNA-templated transcription"/>
    <property type="evidence" value="ECO:0007669"/>
    <property type="project" value="InterPro"/>
</dbReference>
<evidence type="ECO:0000256" key="8">
    <source>
        <dbReference type="ARBA" id="ARBA00022771"/>
    </source>
</evidence>
<name>A0AAD5D5C9_AMBAR</name>
<dbReference type="InterPro" id="IPR007121">
    <property type="entry name" value="RNA_pol_bsu_CS"/>
</dbReference>
<dbReference type="Gene3D" id="2.40.270.10">
    <property type="entry name" value="DNA-directed RNA polymerase, subunit 2, domain 6"/>
    <property type="match status" value="1"/>
</dbReference>
<dbReference type="EC" id="2.7.7.6" evidence="3"/>
<comment type="subcellular location">
    <subcellularLocation>
        <location evidence="1">Nucleus</location>
    </subcellularLocation>
</comment>
<dbReference type="GO" id="GO:0003899">
    <property type="term" value="F:DNA-directed RNA polymerase activity"/>
    <property type="evidence" value="ECO:0007669"/>
    <property type="project" value="UniProtKB-EC"/>
</dbReference>
<evidence type="ECO:0000256" key="4">
    <source>
        <dbReference type="ARBA" id="ARBA00022478"/>
    </source>
</evidence>
<keyword evidence="6" id="KW-0548">Nucleotidyltransferase</keyword>
<dbReference type="InterPro" id="IPR007641">
    <property type="entry name" value="RNA_pol_Rpb2_7"/>
</dbReference>
<comment type="caution">
    <text evidence="15">The sequence shown here is derived from an EMBL/GenBank/DDBJ whole genome shotgun (WGS) entry which is preliminary data.</text>
</comment>
<keyword evidence="4" id="KW-0240">DNA-directed RNA polymerase</keyword>
<dbReference type="Proteomes" id="UP001206925">
    <property type="component" value="Unassembled WGS sequence"/>
</dbReference>
<dbReference type="SUPFAM" id="SSF64484">
    <property type="entry name" value="beta and beta-prime subunits of DNA dependent RNA-polymerase"/>
    <property type="match status" value="1"/>
</dbReference>
<feature type="domain" description="DNA-directed RNA polymerase I subunit RPA2" evidence="14">
    <location>
        <begin position="26"/>
        <end position="83"/>
    </location>
</feature>
<sequence>MTPSLPKLVKVGPPEFLHVLLDGRVIGAMPTDRIEKTVSHLRTLKLSAASMIPEDLEVGYVPISMGGAFPGLYLFTNPARFVRPVRQKFAPPKENNNIELIGPFEQVYMEIECPDGGSGGRLKEFPATHEEIHPTGILSVVGNLTPWSDHNQSPRNMYQCQMAKQTMGFSSQGINCRADQKLYHLQTPQTPIVRTATYEKYRIDESPLGTNAIVAVLAYSGQVYDMEDAMVLNKSSVDRGFAHGHIYQTEVIDLADEKLKSDRANKVFRRSTHDKLSHSFIDSDGLPYVGQRIKPGEPYFSTYNEASGVAFNKKLKGSEPVTVDYVAVDVKNKKQLTKANIRLRYGRNPVIGDKFSSRHGQKGVCSQLWPDVDMPFSGVTGMRPDLIINPHAFPSRMTIAMLLESIAAKGGALHGKFVDATPFSSSVKKSDEHEGDPLVNELGSMLTARGFNYHGNEVLYSGVYGTELTCEIFIGPVYYQRLRHMVSDKFQVRATGTVDQVTRQPIKGRKKGGGIRFGEMERDSLLAHGAAYLLHDRLHSSSDHHIADVCSICGSILTTTLIQHQKKVMREIANLPPGRVPKKVKCVACKTSKGMETVDMPYVFRYLAAELAAMNIQVKLQLSNGAAA</sequence>
<dbReference type="GO" id="GO:0008270">
    <property type="term" value="F:zinc ion binding"/>
    <property type="evidence" value="ECO:0007669"/>
    <property type="project" value="UniProtKB-KW"/>
</dbReference>
<dbReference type="Pfam" id="PF06883">
    <property type="entry name" value="RNA_pol_Rpa2_4"/>
    <property type="match status" value="1"/>
</dbReference>
<evidence type="ECO:0000256" key="3">
    <source>
        <dbReference type="ARBA" id="ARBA00012418"/>
    </source>
</evidence>